<reference evidence="4 5" key="1">
    <citation type="submission" date="2021-03" db="EMBL/GenBank/DDBJ databases">
        <title>Enterococcal diversity collection.</title>
        <authorList>
            <person name="Gilmore M.S."/>
            <person name="Schwartzman J."/>
            <person name="Van Tyne D."/>
            <person name="Martin M."/>
            <person name="Earl A.M."/>
            <person name="Manson A.L."/>
            <person name="Straub T."/>
            <person name="Salamzade R."/>
            <person name="Saavedra J."/>
            <person name="Lebreton F."/>
            <person name="Prichula J."/>
            <person name="Schaufler K."/>
            <person name="Gaca A."/>
            <person name="Sgardioli B."/>
            <person name="Wagenaar J."/>
            <person name="Strong T."/>
        </authorList>
    </citation>
    <scope>NUCLEOTIDE SEQUENCE [LARGE SCALE GENOMIC DNA]</scope>
    <source>
        <strain evidence="4 5">669A</strain>
    </source>
</reference>
<organism evidence="4 5">
    <name type="scientific">Candidatus Enterococcus moelleringii</name>
    <dbReference type="NCBI Taxonomy" id="2815325"/>
    <lineage>
        <taxon>Bacteria</taxon>
        <taxon>Bacillati</taxon>
        <taxon>Bacillota</taxon>
        <taxon>Bacilli</taxon>
        <taxon>Lactobacillales</taxon>
        <taxon>Enterococcaceae</taxon>
        <taxon>Enterococcus</taxon>
    </lineage>
</organism>
<dbReference type="Proteomes" id="UP000664601">
    <property type="component" value="Unassembled WGS sequence"/>
</dbReference>
<dbReference type="InterPro" id="IPR001034">
    <property type="entry name" value="DeoR_HTH"/>
</dbReference>
<sequence length="310" mass="35616">MKIERLLGITLYILNKGSVNGSELAEHFHVTRRTIIRDIDSLLSIGIPIRSEAGYKGGYSLKQEATSMPLSNAEYGLFTLERLKAVYGEEEVNKTYEKLKPLFLSNGGDPMIDINFSGIKTKDQLTQLIAELNGAVNNKRIIEFDYTESQNESRKVNLHPIKLLYKWYDWYLFGFDTAQEEYTLVKLTKIENVVISEQVFTMEYEAERLLEDYQQKCERARQTIVIKYPSRIAPTVEEYFSGSVVEETQEFIVKKVTIQESSLVTFSLILGLGKDLEVISPPSYRDKIRRHANYIVNKLENGESQSHSLD</sequence>
<gene>
    <name evidence="4" type="ORF">JZO70_11955</name>
</gene>
<proteinExistence type="predicted"/>
<dbReference type="InterPro" id="IPR036390">
    <property type="entry name" value="WH_DNA-bd_sf"/>
</dbReference>
<dbReference type="Pfam" id="PF08279">
    <property type="entry name" value="HTH_11"/>
    <property type="match status" value="1"/>
</dbReference>
<name>A0ABS3LB86_9ENTE</name>
<dbReference type="RefSeq" id="WP_207673802.1">
    <property type="nucleotide sequence ID" value="NZ_JAFREM010000018.1"/>
</dbReference>
<keyword evidence="5" id="KW-1185">Reference proteome</keyword>
<accession>A0ABS3LB86</accession>
<dbReference type="Gene3D" id="1.10.10.10">
    <property type="entry name" value="Winged helix-like DNA-binding domain superfamily/Winged helix DNA-binding domain"/>
    <property type="match status" value="1"/>
</dbReference>
<dbReference type="PIRSF" id="PIRSF016838">
    <property type="entry name" value="PafC"/>
    <property type="match status" value="1"/>
</dbReference>
<dbReference type="PROSITE" id="PS51000">
    <property type="entry name" value="HTH_DEOR_2"/>
    <property type="match status" value="1"/>
</dbReference>
<dbReference type="InterPro" id="IPR013196">
    <property type="entry name" value="HTH_11"/>
</dbReference>
<evidence type="ECO:0000256" key="2">
    <source>
        <dbReference type="ARBA" id="ARBA00023163"/>
    </source>
</evidence>
<dbReference type="Pfam" id="PF13280">
    <property type="entry name" value="WYL"/>
    <property type="match status" value="1"/>
</dbReference>
<dbReference type="InterPro" id="IPR051534">
    <property type="entry name" value="CBASS_pafABC_assoc_protein"/>
</dbReference>
<dbReference type="InterPro" id="IPR028349">
    <property type="entry name" value="PafC-like"/>
</dbReference>
<dbReference type="InterPro" id="IPR036388">
    <property type="entry name" value="WH-like_DNA-bd_sf"/>
</dbReference>
<dbReference type="PANTHER" id="PTHR34580:SF1">
    <property type="entry name" value="PROTEIN PAFC"/>
    <property type="match status" value="1"/>
</dbReference>
<evidence type="ECO:0000313" key="4">
    <source>
        <dbReference type="EMBL" id="MBO1306881.1"/>
    </source>
</evidence>
<dbReference type="EMBL" id="JAFREM010000018">
    <property type="protein sequence ID" value="MBO1306881.1"/>
    <property type="molecule type" value="Genomic_DNA"/>
</dbReference>
<dbReference type="PANTHER" id="PTHR34580">
    <property type="match status" value="1"/>
</dbReference>
<keyword evidence="1" id="KW-0805">Transcription regulation</keyword>
<evidence type="ECO:0000256" key="1">
    <source>
        <dbReference type="ARBA" id="ARBA00023015"/>
    </source>
</evidence>
<dbReference type="PROSITE" id="PS52050">
    <property type="entry name" value="WYL"/>
    <property type="match status" value="1"/>
</dbReference>
<comment type="caution">
    <text evidence="4">The sequence shown here is derived from an EMBL/GenBank/DDBJ whole genome shotgun (WGS) entry which is preliminary data.</text>
</comment>
<keyword evidence="2" id="KW-0804">Transcription</keyword>
<evidence type="ECO:0000259" key="3">
    <source>
        <dbReference type="PROSITE" id="PS51000"/>
    </source>
</evidence>
<feature type="domain" description="HTH deoR-type" evidence="3">
    <location>
        <begin position="2"/>
        <end position="57"/>
    </location>
</feature>
<protein>
    <submittedName>
        <fullName evidence="4">WYL domain-containing protein</fullName>
    </submittedName>
</protein>
<dbReference type="InterPro" id="IPR026881">
    <property type="entry name" value="WYL_dom"/>
</dbReference>
<evidence type="ECO:0000313" key="5">
    <source>
        <dbReference type="Proteomes" id="UP000664601"/>
    </source>
</evidence>
<dbReference type="SUPFAM" id="SSF46785">
    <property type="entry name" value="Winged helix' DNA-binding domain"/>
    <property type="match status" value="1"/>
</dbReference>